<keyword evidence="2" id="KW-1133">Transmembrane helix</keyword>
<dbReference type="Proteomes" id="UP000766486">
    <property type="component" value="Unassembled WGS sequence"/>
</dbReference>
<evidence type="ECO:0000256" key="2">
    <source>
        <dbReference type="SAM" id="Phobius"/>
    </source>
</evidence>
<keyword evidence="4" id="KW-1185">Reference proteome</keyword>
<accession>A0ABY6UVP2</accession>
<evidence type="ECO:0000313" key="4">
    <source>
        <dbReference type="Proteomes" id="UP000766486"/>
    </source>
</evidence>
<keyword evidence="2" id="KW-0472">Membrane</keyword>
<comment type="caution">
    <text evidence="3">The sequence shown here is derived from an EMBL/GenBank/DDBJ whole genome shotgun (WGS) entry which is preliminary data.</text>
</comment>
<evidence type="ECO:0000313" key="3">
    <source>
        <dbReference type="EMBL" id="VUC35499.1"/>
    </source>
</evidence>
<feature type="region of interest" description="Disordered" evidence="1">
    <location>
        <begin position="1"/>
        <end position="22"/>
    </location>
</feature>
<name>A0ABY6UVP2_BIOOC</name>
<gene>
    <name evidence="3" type="ORF">CLO192961_LOCUS420508</name>
</gene>
<feature type="compositionally biased region" description="Low complexity" evidence="1">
    <location>
        <begin position="132"/>
        <end position="159"/>
    </location>
</feature>
<protein>
    <recommendedName>
        <fullName evidence="5">Mid2 domain-containing protein</fullName>
    </recommendedName>
</protein>
<feature type="region of interest" description="Disordered" evidence="1">
    <location>
        <begin position="34"/>
        <end position="179"/>
    </location>
</feature>
<sequence>MPGEGGRDLPSTPVSSTITGGDAVTNLFRPECLTGSPQHANAVNRYANDDTTSGSWDGPVLTKPVTSTSWRGPSRSSPSTGHGASSISISTSQRGAPSLSKITSGQKQRTSSSDEWRGPGPSSPSRATSTGSHSQAQHTSSPSTSSPNPAEETESPTATGGDPAETGVQSGTSDQQDRLSNGATAGIVIAAMAVLLGIIYLCRYLYKKRRREKRRGWHDDSSGIGPYHSDSRHDPPPPPPAPPQQLASSPPPVEEQGTEELVRVSVSGGSSAGECGAPLLHETGTSEAV</sequence>
<keyword evidence="2" id="KW-0812">Transmembrane</keyword>
<feature type="compositionally biased region" description="Polar residues" evidence="1">
    <location>
        <begin position="167"/>
        <end position="179"/>
    </location>
</feature>
<feature type="region of interest" description="Disordered" evidence="1">
    <location>
        <begin position="211"/>
        <end position="289"/>
    </location>
</feature>
<feature type="compositionally biased region" description="Polar residues" evidence="1">
    <location>
        <begin position="64"/>
        <end position="111"/>
    </location>
</feature>
<feature type="transmembrane region" description="Helical" evidence="2">
    <location>
        <begin position="183"/>
        <end position="206"/>
    </location>
</feature>
<reference evidence="3 4" key="1">
    <citation type="submission" date="2019-06" db="EMBL/GenBank/DDBJ databases">
        <authorList>
            <person name="Broberg M."/>
        </authorList>
    </citation>
    <scope>NUCLEOTIDE SEQUENCE [LARGE SCALE GENOMIC DNA]</scope>
</reference>
<feature type="compositionally biased region" description="Pro residues" evidence="1">
    <location>
        <begin position="236"/>
        <end position="253"/>
    </location>
</feature>
<evidence type="ECO:0008006" key="5">
    <source>
        <dbReference type="Google" id="ProtNLM"/>
    </source>
</evidence>
<evidence type="ECO:0000256" key="1">
    <source>
        <dbReference type="SAM" id="MobiDB-lite"/>
    </source>
</evidence>
<dbReference type="EMBL" id="CABFNS010000912">
    <property type="protein sequence ID" value="VUC35499.1"/>
    <property type="molecule type" value="Genomic_DNA"/>
</dbReference>
<proteinExistence type="predicted"/>
<organism evidence="3 4">
    <name type="scientific">Bionectria ochroleuca</name>
    <name type="common">Gliocladium roseum</name>
    <dbReference type="NCBI Taxonomy" id="29856"/>
    <lineage>
        <taxon>Eukaryota</taxon>
        <taxon>Fungi</taxon>
        <taxon>Dikarya</taxon>
        <taxon>Ascomycota</taxon>
        <taxon>Pezizomycotina</taxon>
        <taxon>Sordariomycetes</taxon>
        <taxon>Hypocreomycetidae</taxon>
        <taxon>Hypocreales</taxon>
        <taxon>Bionectriaceae</taxon>
        <taxon>Clonostachys</taxon>
    </lineage>
</organism>